<dbReference type="PANTHER" id="PTHR47020:SF1">
    <property type="entry name" value="HILLARIN"/>
    <property type="match status" value="1"/>
</dbReference>
<feature type="domain" description="KY-like immunoglobulin-like" evidence="2">
    <location>
        <begin position="96"/>
        <end position="222"/>
    </location>
</feature>
<dbReference type="InterPro" id="IPR053041">
    <property type="entry name" value="Transglut-like_Superfamily_Mod"/>
</dbReference>
<accession>A0A443S8P7</accession>
<comment type="caution">
    <text evidence="3">The sequence shown here is derived from an EMBL/GenBank/DDBJ whole genome shotgun (WGS) entry which is preliminary data.</text>
</comment>
<protein>
    <recommendedName>
        <fullName evidence="2">KY-like immunoglobulin-like domain-containing protein</fullName>
    </recommendedName>
</protein>
<feature type="non-terminal residue" evidence="3">
    <location>
        <position position="1"/>
    </location>
</feature>
<organism evidence="3 4">
    <name type="scientific">Leptotrombidium deliense</name>
    <dbReference type="NCBI Taxonomy" id="299467"/>
    <lineage>
        <taxon>Eukaryota</taxon>
        <taxon>Metazoa</taxon>
        <taxon>Ecdysozoa</taxon>
        <taxon>Arthropoda</taxon>
        <taxon>Chelicerata</taxon>
        <taxon>Arachnida</taxon>
        <taxon>Acari</taxon>
        <taxon>Acariformes</taxon>
        <taxon>Trombidiformes</taxon>
        <taxon>Prostigmata</taxon>
        <taxon>Anystina</taxon>
        <taxon>Parasitengona</taxon>
        <taxon>Trombiculoidea</taxon>
        <taxon>Trombiculidae</taxon>
        <taxon>Leptotrombidium</taxon>
    </lineage>
</organism>
<proteinExistence type="predicted"/>
<feature type="domain" description="KY-like immunoglobulin-like" evidence="2">
    <location>
        <begin position="231"/>
        <end position="338"/>
    </location>
</feature>
<gene>
    <name evidence="3" type="ORF">B4U80_11008</name>
</gene>
<feature type="compositionally biased region" description="Basic and acidic residues" evidence="1">
    <location>
        <begin position="357"/>
        <end position="367"/>
    </location>
</feature>
<keyword evidence="4" id="KW-1185">Reference proteome</keyword>
<dbReference type="Proteomes" id="UP000288716">
    <property type="component" value="Unassembled WGS sequence"/>
</dbReference>
<dbReference type="Pfam" id="PF23265">
    <property type="entry name" value="Ig-like_KY"/>
    <property type="match status" value="2"/>
</dbReference>
<reference evidence="3 4" key="1">
    <citation type="journal article" date="2018" name="Gigascience">
        <title>Genomes of trombidid mites reveal novel predicted allergens and laterally-transferred genes associated with secondary metabolism.</title>
        <authorList>
            <person name="Dong X."/>
            <person name="Chaisiri K."/>
            <person name="Xia D."/>
            <person name="Armstrong S.D."/>
            <person name="Fang Y."/>
            <person name="Donnelly M.J."/>
            <person name="Kadowaki T."/>
            <person name="McGarry J.W."/>
            <person name="Darby A.C."/>
            <person name="Makepeace B.L."/>
        </authorList>
    </citation>
    <scope>NUCLEOTIDE SEQUENCE [LARGE SCALE GENOMIC DNA]</scope>
    <source>
        <strain evidence="3">UoL-UT</strain>
    </source>
</reference>
<evidence type="ECO:0000256" key="1">
    <source>
        <dbReference type="SAM" id="MobiDB-lite"/>
    </source>
</evidence>
<dbReference type="OrthoDB" id="6129702at2759"/>
<dbReference type="AlphaFoldDB" id="A0A443S8P7"/>
<dbReference type="InterPro" id="IPR056564">
    <property type="entry name" value="Ig-like_KY"/>
</dbReference>
<name>A0A443S8P7_9ACAR</name>
<feature type="region of interest" description="Disordered" evidence="1">
    <location>
        <begin position="343"/>
        <end position="367"/>
    </location>
</feature>
<dbReference type="PANTHER" id="PTHR47020">
    <property type="entry name" value="HILLARIN"/>
    <property type="match status" value="1"/>
</dbReference>
<dbReference type="VEuPathDB" id="VectorBase:LDEU008140"/>
<evidence type="ECO:0000259" key="2">
    <source>
        <dbReference type="Pfam" id="PF23265"/>
    </source>
</evidence>
<evidence type="ECO:0000313" key="3">
    <source>
        <dbReference type="EMBL" id="RWS23900.1"/>
    </source>
</evidence>
<sequence length="367" mass="42509">KKFTKPGVTLSRTLSLIDECSVEKQTIGSVSETATKSIQTDLESVYGYKTQYSQTDRDLFPDEELELLVQENAIFVQNYTSDPNNSDFVDMCPSPQMAPLTPFFFDFNLKIRTKYQNPITFRVQNEIKIGAHEPMRYKYKLYPNDEVENSSLNHYVFCQLKEDRLVGSFICVPPIEGRYYLKIYAKPERFMADKQNDSSSLHSAVTFLLECTRARKYIEPFPLNELPWGPTQAFYDYKMKLHNQIGPIISTWGGKRRLCLESNEPMLITYQVMDSDGMEMDAKNLILRDDVDNKINFTISFPRVGMFKFMIFGMPKPKQKGKWRLPLLATFLIDCKLAKVVTPDDDPPPERVSNTDLSEHNTKIKRK</sequence>
<evidence type="ECO:0000313" key="4">
    <source>
        <dbReference type="Proteomes" id="UP000288716"/>
    </source>
</evidence>
<dbReference type="EMBL" id="NCKV01005699">
    <property type="protein sequence ID" value="RWS23900.1"/>
    <property type="molecule type" value="Genomic_DNA"/>
</dbReference>